<keyword evidence="1 2" id="KW-0808">Transferase</keyword>
<dbReference type="Gene3D" id="3.40.50.1370">
    <property type="entry name" value="Aspartate/ornithine carbamoyltransferase"/>
    <property type="match status" value="2"/>
</dbReference>
<dbReference type="PRINTS" id="PR00100">
    <property type="entry name" value="AOTCASE"/>
</dbReference>
<dbReference type="PROSITE" id="PS00097">
    <property type="entry name" value="CARBAMOYLTRANSFERASE"/>
    <property type="match status" value="1"/>
</dbReference>
<evidence type="ECO:0000256" key="1">
    <source>
        <dbReference type="ARBA" id="ARBA00022679"/>
    </source>
</evidence>
<name>A0A2M6W3V1_9BACT</name>
<dbReference type="GO" id="GO:0019240">
    <property type="term" value="P:citrulline biosynthetic process"/>
    <property type="evidence" value="ECO:0007669"/>
    <property type="project" value="TreeGrafter"/>
</dbReference>
<dbReference type="AlphaFoldDB" id="A0A2M6W3V1"/>
<dbReference type="SUPFAM" id="SSF53671">
    <property type="entry name" value="Aspartate/ornithine carbamoyltransferase"/>
    <property type="match status" value="1"/>
</dbReference>
<evidence type="ECO:0000259" key="3">
    <source>
        <dbReference type="Pfam" id="PF00185"/>
    </source>
</evidence>
<dbReference type="GO" id="GO:0016597">
    <property type="term" value="F:amino acid binding"/>
    <property type="evidence" value="ECO:0007669"/>
    <property type="project" value="InterPro"/>
</dbReference>
<dbReference type="InterPro" id="IPR036901">
    <property type="entry name" value="Asp/Orn_carbamoylTrfase_sf"/>
</dbReference>
<evidence type="ECO:0000313" key="6">
    <source>
        <dbReference type="Proteomes" id="UP000231183"/>
    </source>
</evidence>
<dbReference type="Pfam" id="PF02729">
    <property type="entry name" value="OTCace_N"/>
    <property type="match status" value="1"/>
</dbReference>
<dbReference type="InterPro" id="IPR006131">
    <property type="entry name" value="Asp_carbamoyltransf_Asp/Orn-bd"/>
</dbReference>
<protein>
    <submittedName>
        <fullName evidence="5">Ornithine carbamoyltransferase</fullName>
        <ecNumber evidence="5">2.1.3.3</ecNumber>
    </submittedName>
</protein>
<dbReference type="InterPro" id="IPR002292">
    <property type="entry name" value="Orn/put_carbamltrans"/>
</dbReference>
<proteinExistence type="inferred from homology"/>
<dbReference type="InterPro" id="IPR006132">
    <property type="entry name" value="Asp/Orn_carbamoyltranf_P-bd"/>
</dbReference>
<feature type="domain" description="Aspartate/ornithine carbamoyltransferase carbamoyl-P binding" evidence="4">
    <location>
        <begin position="2"/>
        <end position="141"/>
    </location>
</feature>
<sequence length="318" mass="36390">MRHLISLKEQTKEEILSMLDLAIKIKAKRKEKILTDYLKNQTMIMLFQKGSTRTRLSFEAGMTELGGHSIFVDSKTTQFSLTDFDDEIQAVMRFGHILMFRALKSADVQLAASFNRIPVIDACSEKYHPAQALSDLLTMVEHSNGLENIKKITWLGIENNVSNTLKLMCAKLGIKIYIVAPEAHQPSVDDELNSMADQTGLVVKTLNLEEALTGADYVHTDTWMDMEFFQNGQVKPEMQSEFEKRKDLFMPYQLNAEKINKYCPQAKIMHCMPCHIGYEITKDAVRHPNSVIFDQAENRLHGQKGIIMWLLEKENMVQ</sequence>
<dbReference type="Pfam" id="PF00185">
    <property type="entry name" value="OTCace"/>
    <property type="match status" value="1"/>
</dbReference>
<dbReference type="PANTHER" id="PTHR45753">
    <property type="entry name" value="ORNITHINE CARBAMOYLTRANSFERASE, MITOCHONDRIAL"/>
    <property type="match status" value="1"/>
</dbReference>
<evidence type="ECO:0000313" key="5">
    <source>
        <dbReference type="EMBL" id="PIT87462.1"/>
    </source>
</evidence>
<comment type="similarity">
    <text evidence="2">Belongs to the aspartate/ornithine carbamoyltransferase superfamily.</text>
</comment>
<reference evidence="6" key="1">
    <citation type="submission" date="2017-09" db="EMBL/GenBank/DDBJ databases">
        <title>Depth-based differentiation of microbial function through sediment-hosted aquifers and enrichment of novel symbionts in the deep terrestrial subsurface.</title>
        <authorList>
            <person name="Probst A.J."/>
            <person name="Ladd B."/>
            <person name="Jarett J.K."/>
            <person name="Geller-Mcgrath D.E."/>
            <person name="Sieber C.M.K."/>
            <person name="Emerson J.B."/>
            <person name="Anantharaman K."/>
            <person name="Thomas B.C."/>
            <person name="Malmstrom R."/>
            <person name="Stieglmeier M."/>
            <person name="Klingl A."/>
            <person name="Woyke T."/>
            <person name="Ryan C.M."/>
            <person name="Banfield J.F."/>
        </authorList>
    </citation>
    <scope>NUCLEOTIDE SEQUENCE [LARGE SCALE GENOMIC DNA]</scope>
</reference>
<dbReference type="EC" id="2.1.3.3" evidence="5"/>
<evidence type="ECO:0000256" key="2">
    <source>
        <dbReference type="RuleBase" id="RU003634"/>
    </source>
</evidence>
<feature type="domain" description="Aspartate/ornithine carbamoyltransferase Asp/Orn-binding" evidence="3">
    <location>
        <begin position="150"/>
        <end position="310"/>
    </location>
</feature>
<dbReference type="InterPro" id="IPR006130">
    <property type="entry name" value="Asp/Orn_carbamoylTrfase"/>
</dbReference>
<organism evidence="5 6">
    <name type="scientific">Candidatus Magasanikbacteria bacterium CG10_big_fil_rev_8_21_14_0_10_40_10</name>
    <dbReference type="NCBI Taxonomy" id="1974648"/>
    <lineage>
        <taxon>Bacteria</taxon>
        <taxon>Candidatus Magasanikiibacteriota</taxon>
    </lineage>
</organism>
<accession>A0A2M6W3V1</accession>
<dbReference type="PANTHER" id="PTHR45753:SF3">
    <property type="entry name" value="ORNITHINE TRANSCARBAMYLASE, MITOCHONDRIAL"/>
    <property type="match status" value="1"/>
</dbReference>
<dbReference type="GO" id="GO:0042450">
    <property type="term" value="P:L-arginine biosynthetic process via ornithine"/>
    <property type="evidence" value="ECO:0007669"/>
    <property type="project" value="TreeGrafter"/>
</dbReference>
<dbReference type="PRINTS" id="PR00102">
    <property type="entry name" value="OTCASE"/>
</dbReference>
<dbReference type="GO" id="GO:0004585">
    <property type="term" value="F:ornithine carbamoyltransferase activity"/>
    <property type="evidence" value="ECO:0007669"/>
    <property type="project" value="UniProtKB-EC"/>
</dbReference>
<gene>
    <name evidence="5" type="ORF">COU31_02730</name>
</gene>
<dbReference type="EMBL" id="PFBX01000026">
    <property type="protein sequence ID" value="PIT87462.1"/>
    <property type="molecule type" value="Genomic_DNA"/>
</dbReference>
<comment type="caution">
    <text evidence="5">The sequence shown here is derived from an EMBL/GenBank/DDBJ whole genome shotgun (WGS) entry which is preliminary data.</text>
</comment>
<evidence type="ECO:0000259" key="4">
    <source>
        <dbReference type="Pfam" id="PF02729"/>
    </source>
</evidence>
<dbReference type="Proteomes" id="UP000231183">
    <property type="component" value="Unassembled WGS sequence"/>
</dbReference>